<reference evidence="15 30" key="6">
    <citation type="submission" date="2017-02" db="EMBL/GenBank/DDBJ databases">
        <title>Protein polymorphisms may explain contrasting epidemiological fitness of two variants of a multidrug-resistant Mycobacterium tuberculosis strain.</title>
        <authorList>
            <person name="Bigi M.M."/>
            <person name="Lopez B."/>
            <person name="Blanco F.C."/>
            <person name="Sasiain M.C."/>
            <person name="De La Barrera S."/>
            <person name="Ritacco V."/>
            <person name="Bigi F."/>
            <person name="Soria M.A."/>
        </authorList>
    </citation>
    <scope>NUCLEOTIDE SEQUENCE [LARGE SCALE GENOMIC DNA]</scope>
    <source>
        <strain evidence="15 30">6548</strain>
    </source>
</reference>
<dbReference type="Proteomes" id="UP000256381">
    <property type="component" value="Unassembled WGS sequence"/>
</dbReference>
<dbReference type="Proteomes" id="UP000049023">
    <property type="component" value="Unassembled WGS sequence"/>
</dbReference>
<sequence>MGILDKVKNLLSQNADKVETVINKAGEFVDEQTQGNYSDAIHKLHDAASNVVGMSDQQS</sequence>
<dbReference type="Proteomes" id="UP000044938">
    <property type="component" value="Unassembled WGS sequence"/>
</dbReference>
<evidence type="ECO:0000313" key="10">
    <source>
        <dbReference type="EMBL" id="COU99993.1"/>
    </source>
</evidence>
<evidence type="ECO:0000313" key="4">
    <source>
        <dbReference type="EMBL" id="CFR69114.1"/>
    </source>
</evidence>
<evidence type="ECO:0000313" key="23">
    <source>
        <dbReference type="Proteomes" id="UP000046947"/>
    </source>
</evidence>
<dbReference type="EMBL" id="CFOE01000093">
    <property type="protein sequence ID" value="CFE38590.1"/>
    <property type="molecule type" value="Genomic_DNA"/>
</dbReference>
<evidence type="ECO:0000313" key="3">
    <source>
        <dbReference type="EMBL" id="CFE58049.1"/>
    </source>
</evidence>
<evidence type="ECO:0000313" key="19">
    <source>
        <dbReference type="Proteomes" id="UP000039217"/>
    </source>
</evidence>
<dbReference type="EMBL" id="CSAD01000072">
    <property type="protein sequence ID" value="COU99993.1"/>
    <property type="molecule type" value="Genomic_DNA"/>
</dbReference>
<dbReference type="InterPro" id="IPR028037">
    <property type="entry name" value="Antitoxin_Rv0909/MT0933"/>
</dbReference>
<dbReference type="EMBL" id="LWDQ01000001">
    <property type="protein sequence ID" value="OMH58804.1"/>
    <property type="molecule type" value="Genomic_DNA"/>
</dbReference>
<evidence type="ECO:0000313" key="32">
    <source>
        <dbReference type="Proteomes" id="UP000256381"/>
    </source>
</evidence>
<evidence type="ECO:0000313" key="31">
    <source>
        <dbReference type="Proteomes" id="UP000236349"/>
    </source>
</evidence>
<accession>A0A045KDK5</accession>
<evidence type="ECO:0000313" key="25">
    <source>
        <dbReference type="Proteomes" id="UP000048600"/>
    </source>
</evidence>
<evidence type="ECO:0000313" key="11">
    <source>
        <dbReference type="EMBL" id="COV53947.1"/>
    </source>
</evidence>
<dbReference type="EMBL" id="COPH01000006">
    <property type="protein sequence ID" value="CLV71345.1"/>
    <property type="molecule type" value="Genomic_DNA"/>
</dbReference>
<evidence type="ECO:0000313" key="15">
    <source>
        <dbReference type="EMBL" id="OMH58804.1"/>
    </source>
</evidence>
<evidence type="ECO:0000313" key="30">
    <source>
        <dbReference type="Proteomes" id="UP000189452"/>
    </source>
</evidence>
<dbReference type="Proteomes" id="UP000050139">
    <property type="component" value="Unassembled WGS sequence"/>
</dbReference>
<evidence type="ECO:0000313" key="12">
    <source>
        <dbReference type="EMBL" id="COW38377.1"/>
    </source>
</evidence>
<reference evidence="18 19" key="2">
    <citation type="submission" date="2015-03" db="EMBL/GenBank/DDBJ databases">
        <authorList>
            <consortium name="Pathogen Informatics"/>
        </authorList>
    </citation>
    <scope>NUCLEOTIDE SEQUENCE [LARGE SCALE GENOMIC DNA]</scope>
    <source>
        <strain evidence="6 26">Bir 172</strain>
        <strain evidence="5 29">Bir 185</strain>
        <strain evidence="7 27">Bir 187</strain>
        <strain evidence="4 22">C09601061</strain>
        <strain evidence="9 19">D00501624</strain>
        <strain evidence="10 21">G09801536</strain>
        <strain evidence="2 24">G09901357</strain>
        <strain evidence="3 23">H09601792</strain>
        <strain evidence="18">K00500041</strain>
        <strain evidence="11 20">M09401471</strain>
        <strain evidence="12 25">P00601463</strain>
    </source>
</reference>
<dbReference type="Proteomes" id="UP000048289">
    <property type="component" value="Unassembled WGS sequence"/>
</dbReference>
<evidence type="ECO:0000313" key="17">
    <source>
        <dbReference type="EMBL" id="VCU49156.1"/>
    </source>
</evidence>
<gene>
    <name evidence="15" type="ORF">A4S10_00963</name>
    <name evidence="1" type="ORF">CAB90_01024</name>
    <name evidence="17" type="ORF">DKC2_0972</name>
    <name evidence="16" type="ORF">DSJ38_05640</name>
    <name evidence="4" type="ORF">ERS007657_00747</name>
    <name evidence="9" type="ORF">ERS007661_01437</name>
    <name evidence="10" type="ORF">ERS007679_00801</name>
    <name evidence="2" type="ORF">ERS007681_01054</name>
    <name evidence="3" type="ORF">ERS007688_02659</name>
    <name evidence="13" type="ORF">ERS007703_03745</name>
    <name evidence="11" type="ORF">ERS007720_00431</name>
    <name evidence="12" type="ORF">ERS007741_02369</name>
    <name evidence="6" type="ORF">ERS027646_00165</name>
    <name evidence="5" type="ORF">ERS027659_00216</name>
    <name evidence="7" type="ORF">ERS027661_01843</name>
    <name evidence="8" type="ORF">ERS094118_01008</name>
    <name evidence="14" type="ORF">J8J21_05085</name>
</gene>
<proteinExistence type="predicted"/>
<dbReference type="Proteomes" id="UP000046947">
    <property type="component" value="Unassembled WGS sequence"/>
</dbReference>
<evidence type="ECO:0000313" key="20">
    <source>
        <dbReference type="Proteomes" id="UP000044938"/>
    </source>
</evidence>
<organism evidence="12 25">
    <name type="scientific">Mycobacterium tuberculosis</name>
    <dbReference type="NCBI Taxonomy" id="1773"/>
    <lineage>
        <taxon>Bacteria</taxon>
        <taxon>Bacillati</taxon>
        <taxon>Actinomycetota</taxon>
        <taxon>Actinomycetes</taxon>
        <taxon>Mycobacteriales</taxon>
        <taxon>Mycobacteriaceae</taxon>
        <taxon>Mycobacterium</taxon>
        <taxon>Mycobacterium tuberculosis complex</taxon>
    </lineage>
</organism>
<dbReference type="Proteomes" id="UP000048600">
    <property type="component" value="Unassembled WGS sequence"/>
</dbReference>
<dbReference type="Proteomes" id="UP000038802">
    <property type="component" value="Unassembled WGS sequence"/>
</dbReference>
<evidence type="ECO:0000313" key="13">
    <source>
        <dbReference type="EMBL" id="COW49216.1"/>
    </source>
</evidence>
<reference evidence="15 30" key="4">
    <citation type="submission" date="2016-04" db="EMBL/GenBank/DDBJ databases">
        <authorList>
            <person name="Bigi M."/>
            <person name="Bigi F."/>
            <person name="Soria M.A."/>
        </authorList>
    </citation>
    <scope>NUCLEOTIDE SEQUENCE [LARGE SCALE GENOMIC DNA]</scope>
    <source>
        <strain evidence="15 30">6548</strain>
    </source>
</reference>
<dbReference type="OMA" id="GHEDQAG"/>
<evidence type="ECO:0000313" key="8">
    <source>
        <dbReference type="EMBL" id="CLV71345.1"/>
    </source>
</evidence>
<evidence type="ECO:0000313" key="9">
    <source>
        <dbReference type="EMBL" id="CNU96715.1"/>
    </source>
</evidence>
<evidence type="ECO:0000313" key="29">
    <source>
        <dbReference type="Proteomes" id="UP000050164"/>
    </source>
</evidence>
<dbReference type="EMBL" id="JAGIZI010000005">
    <property type="protein sequence ID" value="MBP0682500.1"/>
    <property type="molecule type" value="Genomic_DNA"/>
</dbReference>
<evidence type="ECO:0000313" key="7">
    <source>
        <dbReference type="EMBL" id="CKR65728.1"/>
    </source>
</evidence>
<reference evidence="8 28" key="1">
    <citation type="submission" date="2015-03" db="EMBL/GenBank/DDBJ databases">
        <authorList>
            <consortium name="Pathogen Informatics"/>
            <person name="Murphy D."/>
        </authorList>
    </citation>
    <scope>NUCLEOTIDE SEQUENCE [LARGE SCALE GENOMIC DNA]</scope>
    <source>
        <strain evidence="8 28">0268S</strain>
    </source>
</reference>
<dbReference type="Proteomes" id="UP000671119">
    <property type="component" value="Unassembled WGS sequence"/>
</dbReference>
<reference evidence="14 34" key="10">
    <citation type="submission" date="2021-03" db="EMBL/GenBank/DDBJ databases">
        <title>Whole Genome Sequencing of Mycobacterium tuberculosis clinical isolates from Arunachal Pradesh, India.</title>
        <authorList>
            <person name="Singh S."/>
            <person name="Mudliar S.R."/>
            <person name="Kulsum U."/>
            <person name="Rufai S.B."/>
            <person name="Singh P.K."/>
            <person name="Umpo M."/>
            <person name="Nyori M."/>
        </authorList>
    </citation>
    <scope>NUCLEOTIDE SEQUENCE [LARGE SCALE GENOMIC DNA]</scope>
    <source>
        <strain evidence="14 34">OMICS/BPL/0142/20/SP</strain>
    </source>
</reference>
<dbReference type="Pfam" id="PF14013">
    <property type="entry name" value="MT0933_antitox"/>
    <property type="match status" value="1"/>
</dbReference>
<reference evidence="16 32" key="5">
    <citation type="journal article" date="2017" name="N. Engl. J. Med.">
        <title>Transmission of Extensively Drug-Resistant Tuberculosis in South Africa.</title>
        <authorList>
            <person name="Shah N.S."/>
            <person name="Auld S.C."/>
            <person name="Brust J.C."/>
            <person name="Mathema B."/>
            <person name="Ismail N."/>
            <person name="Moodley P."/>
            <person name="Mlisana K."/>
            <person name="Allana S."/>
            <person name="Campbell A."/>
            <person name="Mthiyane T."/>
            <person name="Morris N."/>
            <person name="Mpangase P."/>
            <person name="van der Meulen H."/>
            <person name="Omar S.V."/>
            <person name="Brown T.S."/>
            <person name="Narechania A."/>
            <person name="Shaskina E."/>
            <person name="Kapwata T."/>
            <person name="Kreiswirth B."/>
            <person name="Gandhi N.R."/>
        </authorList>
    </citation>
    <scope>NUCLEOTIDE SEQUENCE [LARGE SCALE GENOMIC DNA]</scope>
    <source>
        <strain evidence="16 32">32301_S10</strain>
    </source>
</reference>
<dbReference type="Proteomes" id="UP000189452">
    <property type="component" value="Chromosome"/>
</dbReference>
<dbReference type="EMBL" id="CNFT01000026">
    <property type="protein sequence ID" value="CKQ83038.1"/>
    <property type="molecule type" value="Genomic_DNA"/>
</dbReference>
<evidence type="ECO:0000313" key="5">
    <source>
        <dbReference type="EMBL" id="CKQ83038.1"/>
    </source>
</evidence>
<dbReference type="EMBL" id="QTBD01000086">
    <property type="protein sequence ID" value="REQ54856.1"/>
    <property type="molecule type" value="Genomic_DNA"/>
</dbReference>
<dbReference type="EMBL" id="CP024614">
    <property type="protein sequence ID" value="AUS49979.1"/>
    <property type="molecule type" value="Genomic_DNA"/>
</dbReference>
<dbReference type="EMBL" id="CNFU01000342">
    <property type="protein sequence ID" value="CKR65728.1"/>
    <property type="molecule type" value="Genomic_DNA"/>
</dbReference>
<evidence type="ECO:0000313" key="22">
    <source>
        <dbReference type="Proteomes" id="UP000046680"/>
    </source>
</evidence>
<evidence type="ECO:0000313" key="21">
    <source>
        <dbReference type="Proteomes" id="UP000045842"/>
    </source>
</evidence>
<dbReference type="EMBL" id="CFOH01000472">
    <property type="protein sequence ID" value="CFE58049.1"/>
    <property type="molecule type" value="Genomic_DNA"/>
</dbReference>
<evidence type="ECO:0000313" key="24">
    <source>
        <dbReference type="Proteomes" id="UP000048289"/>
    </source>
</evidence>
<dbReference type="EMBL" id="CHKL01000265">
    <property type="protein sequence ID" value="COW38377.1"/>
    <property type="molecule type" value="Genomic_DNA"/>
</dbReference>
<dbReference type="Proteomes" id="UP000236349">
    <property type="component" value="Chromosome"/>
</dbReference>
<evidence type="ECO:0000313" key="16">
    <source>
        <dbReference type="EMBL" id="REQ54856.1"/>
    </source>
</evidence>
<reference evidence="16" key="8">
    <citation type="submission" date="2018-07" db="EMBL/GenBank/DDBJ databases">
        <authorList>
            <person name="Shah S."/>
            <person name="Brown T."/>
            <person name="Auld S."/>
            <person name="Bratton K."/>
            <person name="Narechania A."/>
            <person name="Mathema B."/>
            <person name="Gandhi N."/>
        </authorList>
    </citation>
    <scope>NUCLEOTIDE SEQUENCE</scope>
    <source>
        <strain evidence="16">32301_S10</strain>
    </source>
</reference>
<evidence type="ECO:0000313" key="18">
    <source>
        <dbReference type="Proteomes" id="UP000038802"/>
    </source>
</evidence>
<evidence type="ECO:0000313" key="27">
    <source>
        <dbReference type="Proteomes" id="UP000049023"/>
    </source>
</evidence>
<dbReference type="EMBL" id="CGCX01000181">
    <property type="protein sequence ID" value="CFR69114.1"/>
    <property type="molecule type" value="Genomic_DNA"/>
</dbReference>
<evidence type="ECO:0000313" key="6">
    <source>
        <dbReference type="EMBL" id="CKR60123.1"/>
    </source>
</evidence>
<dbReference type="EMBL" id="CSAE01000546">
    <property type="protein sequence ID" value="COW49216.1"/>
    <property type="molecule type" value="Genomic_DNA"/>
</dbReference>
<dbReference type="Proteomes" id="UP000048948">
    <property type="component" value="Unassembled WGS sequence"/>
</dbReference>
<dbReference type="RefSeq" id="WP_003898641.1">
    <property type="nucleotide sequence ID" value="NZ_AP017901.1"/>
</dbReference>
<protein>
    <submittedName>
        <fullName evidence="1 12">Antitoxin</fullName>
    </submittedName>
</protein>
<reference evidence="13" key="3">
    <citation type="submission" date="2015-03" db="EMBL/GenBank/DDBJ databases">
        <authorList>
            <person name="Murphy D."/>
        </authorList>
    </citation>
    <scope>NUCLEOTIDE SEQUENCE [LARGE SCALE GENOMIC DNA]</scope>
    <source>
        <strain evidence="13">K00500041</strain>
    </source>
</reference>
<dbReference type="PATRIC" id="fig|1773.206.peg.3575"/>
<dbReference type="EMBL" id="CQQC01000396">
    <property type="protein sequence ID" value="CNU96715.1"/>
    <property type="molecule type" value="Genomic_DNA"/>
</dbReference>
<evidence type="ECO:0000313" key="34">
    <source>
        <dbReference type="Proteomes" id="UP000671119"/>
    </source>
</evidence>
<name>A0A045KDK5_MYCTX</name>
<reference evidence="1 31" key="7">
    <citation type="submission" date="2017-10" db="EMBL/GenBank/DDBJ databases">
        <title>Clinical isolate obtained from a human patient with meningeal tuberculosis in michoacan, Mexico.</title>
        <authorList>
            <person name="Guillen-Nepita A.L."/>
            <person name="Negrete-Paz A.M."/>
            <person name="Vazquez-Marrufo G."/>
            <person name="Cruz-Hernandez A."/>
            <person name="Fresia P."/>
            <person name="Naya H."/>
            <person name="Vazquez-Garciduenas M.S."/>
        </authorList>
    </citation>
    <scope>NUCLEOTIDE SEQUENCE [LARGE SCALE GENOMIC DNA]</scope>
    <source>
        <strain evidence="31">Beijing/MYC004</strain>
        <strain evidence="1">MYC004</strain>
    </source>
</reference>
<evidence type="ECO:0000313" key="2">
    <source>
        <dbReference type="EMBL" id="CFE38590.1"/>
    </source>
</evidence>
<dbReference type="Proteomes" id="UP000045842">
    <property type="component" value="Unassembled WGS sequence"/>
</dbReference>
<evidence type="ECO:0000313" key="28">
    <source>
        <dbReference type="Proteomes" id="UP000050139"/>
    </source>
</evidence>
<dbReference type="EMBL" id="CSAJ01000031">
    <property type="protein sequence ID" value="COV53947.1"/>
    <property type="molecule type" value="Genomic_DNA"/>
</dbReference>
<evidence type="ECO:0000313" key="14">
    <source>
        <dbReference type="EMBL" id="MBP0682500.1"/>
    </source>
</evidence>
<dbReference type="STRING" id="115862.BBG46_04905"/>
<dbReference type="Proteomes" id="UP000050164">
    <property type="component" value="Unassembled WGS sequence"/>
</dbReference>
<evidence type="ECO:0000313" key="33">
    <source>
        <dbReference type="Proteomes" id="UP000300237"/>
    </source>
</evidence>
<reference evidence="17 33" key="9">
    <citation type="submission" date="2018-08" db="EMBL/GenBank/DDBJ databases">
        <authorList>
            <person name="Fokvardsen B D."/>
            <person name="Norman A."/>
        </authorList>
    </citation>
    <scope>NUCLEOTIDE SEQUENCE [LARGE SCALE GENOMIC DNA]</scope>
    <source>
        <strain evidence="17 33">DKC2</strain>
    </source>
</reference>
<dbReference type="Proteomes" id="UP000046680">
    <property type="component" value="Unassembled WGS sequence"/>
</dbReference>
<dbReference type="SMR" id="A0A045KDK5"/>
<dbReference type="EMBL" id="CNGE01000013">
    <property type="protein sequence ID" value="CKR60123.1"/>
    <property type="molecule type" value="Genomic_DNA"/>
</dbReference>
<dbReference type="Proteomes" id="UP000039217">
    <property type="component" value="Unassembled WGS sequence"/>
</dbReference>
<evidence type="ECO:0000313" key="26">
    <source>
        <dbReference type="Proteomes" id="UP000048948"/>
    </source>
</evidence>
<dbReference type="AlphaFoldDB" id="A0A045KDK5"/>
<dbReference type="Proteomes" id="UP000300237">
    <property type="component" value="Chromosome"/>
</dbReference>
<dbReference type="EMBL" id="LR027516">
    <property type="protein sequence ID" value="VCU49156.1"/>
    <property type="molecule type" value="Genomic_DNA"/>
</dbReference>
<evidence type="ECO:0000313" key="1">
    <source>
        <dbReference type="EMBL" id="AUS49979.1"/>
    </source>
</evidence>